<gene>
    <name evidence="3" type="ORF">F4148_09680</name>
</gene>
<dbReference type="InterPro" id="IPR008928">
    <property type="entry name" value="6-hairpin_glycosidase_sf"/>
</dbReference>
<accession>A0A6B1FZC1</accession>
<dbReference type="GO" id="GO:0016853">
    <property type="term" value="F:isomerase activity"/>
    <property type="evidence" value="ECO:0007669"/>
    <property type="project" value="UniProtKB-KW"/>
</dbReference>
<dbReference type="CDD" id="cd00249">
    <property type="entry name" value="AGE"/>
    <property type="match status" value="1"/>
</dbReference>
<dbReference type="SUPFAM" id="SSF48208">
    <property type="entry name" value="Six-hairpin glycosidases"/>
    <property type="match status" value="1"/>
</dbReference>
<protein>
    <submittedName>
        <fullName evidence="3">AGE family epimerase/isomerase</fullName>
    </submittedName>
</protein>
<comment type="similarity">
    <text evidence="1">Belongs to the N-acylglucosamine 2-epimerase family.</text>
</comment>
<keyword evidence="2 3" id="KW-0413">Isomerase</keyword>
<evidence type="ECO:0000256" key="1">
    <source>
        <dbReference type="ARBA" id="ARBA00008558"/>
    </source>
</evidence>
<dbReference type="Pfam" id="PF07221">
    <property type="entry name" value="GlcNAc_2-epim"/>
    <property type="match status" value="1"/>
</dbReference>
<proteinExistence type="inferred from homology"/>
<dbReference type="InterPro" id="IPR012341">
    <property type="entry name" value="6hp_glycosidase-like_sf"/>
</dbReference>
<dbReference type="InterPro" id="IPR010819">
    <property type="entry name" value="AGE/CE"/>
</dbReference>
<name>A0A6B1FZC1_9CHLR</name>
<comment type="caution">
    <text evidence="3">The sequence shown here is derived from an EMBL/GenBank/DDBJ whole genome shotgun (WGS) entry which is preliminary data.</text>
</comment>
<organism evidence="3">
    <name type="scientific">Caldilineaceae bacterium SB0675_bin_29</name>
    <dbReference type="NCBI Taxonomy" id="2605266"/>
    <lineage>
        <taxon>Bacteria</taxon>
        <taxon>Bacillati</taxon>
        <taxon>Chloroflexota</taxon>
        <taxon>Caldilineae</taxon>
        <taxon>Caldilineales</taxon>
        <taxon>Caldilineaceae</taxon>
    </lineage>
</organism>
<dbReference type="InterPro" id="IPR034116">
    <property type="entry name" value="AGE_dom"/>
</dbReference>
<dbReference type="GO" id="GO:0005975">
    <property type="term" value="P:carbohydrate metabolic process"/>
    <property type="evidence" value="ECO:0007669"/>
    <property type="project" value="InterPro"/>
</dbReference>
<dbReference type="AlphaFoldDB" id="A0A6B1FZC1"/>
<reference evidence="3" key="1">
    <citation type="submission" date="2019-09" db="EMBL/GenBank/DDBJ databases">
        <title>Characterisation of the sponge microbiome using genome-centric metagenomics.</title>
        <authorList>
            <person name="Engelberts J.P."/>
            <person name="Robbins S.J."/>
            <person name="De Goeij J.M."/>
            <person name="Aranda M."/>
            <person name="Bell S.C."/>
            <person name="Webster N.S."/>
        </authorList>
    </citation>
    <scope>NUCLEOTIDE SEQUENCE</scope>
    <source>
        <strain evidence="3">SB0675_bin_29</strain>
    </source>
</reference>
<dbReference type="FunFam" id="1.50.10.10:FF:000057">
    <property type="entry name" value="N-acylglucosamine 2-epimerase"/>
    <property type="match status" value="1"/>
</dbReference>
<dbReference type="Gene3D" id="1.50.10.10">
    <property type="match status" value="1"/>
</dbReference>
<evidence type="ECO:0000256" key="2">
    <source>
        <dbReference type="ARBA" id="ARBA00023235"/>
    </source>
</evidence>
<dbReference type="EMBL" id="VYDA01000355">
    <property type="protein sequence ID" value="MYH62009.1"/>
    <property type="molecule type" value="Genomic_DNA"/>
</dbReference>
<dbReference type="PANTHER" id="PTHR15108">
    <property type="entry name" value="N-ACYLGLUCOSAMINE-2-EPIMERASE"/>
    <property type="match status" value="1"/>
</dbReference>
<evidence type="ECO:0000313" key="3">
    <source>
        <dbReference type="EMBL" id="MYH62009.1"/>
    </source>
</evidence>
<sequence>MSYRDPDFLRDHIRSIISFYHPECIDKEYGGYINQMRDDGSVFDRMTKHLVGTCRFVYCYSVASIVLNEPAYRDAAAHGLRCLTEMHRQPDGGFAWVLSGRDVEDGDRHCYGHAFVLLAAACAAKAGVDGAVELAAETYDLLETRFWEPEAQLYSDLIAAGDWDAVDPYRGQNANMHMCEAMLSAFEATGESRYLDRAHLLAKRICVELADKADGLVWEHYRTDWTHDWDYNKDDPQNLFKPYGYLPGHFTEWSKLLLILERYRPEDWMLPRARNLFDVALEKSWDDENGGMHYTFTPDGTILDRDRYYWVLSETFAAAAALALRTGDDSYWAWYDKAWAYSDRHFVDHEYGGWYRILDADNQKYDDLKSPPSKTDYHPLGACYETLEAMRLADAL</sequence>